<protein>
    <submittedName>
        <fullName evidence="1">Uncharacterized protein</fullName>
    </submittedName>
</protein>
<dbReference type="EMBL" id="AGXW01000002">
    <property type="protein sequence ID" value="EKJ92054.1"/>
    <property type="molecule type" value="Genomic_DNA"/>
</dbReference>
<evidence type="ECO:0000313" key="2">
    <source>
        <dbReference type="Proteomes" id="UP000007995"/>
    </source>
</evidence>
<gene>
    <name evidence="1" type="ORF">HMPREF1057_00889</name>
</gene>
<dbReference type="PROSITE" id="PS51257">
    <property type="entry name" value="PROKAR_LIPOPROTEIN"/>
    <property type="match status" value="1"/>
</dbReference>
<sequence length="538" mass="62778">MKSITSILLCLLVITSCSSRRQLFSSQSTIHRENGWYHVLSGQTDTLSSVPIVASKDFAVLRLDTDAFGRYAIYGQVHPYYFEHWTSETEKAIGKQIAFVFNDSVITNSRVNCRIESGNFVITSHCDKKLPAIYEKLNSEINLSYQDSLSELTTKKLWQEANDYKSTLTDTTFLQTKGMMSYSAIDPMTGNGFNRYYAYNQVVYLKALDRARGRLSIKDERLFFSCKSGRELNISDDLFLFICSLFEEWNQWLDSGKYEITKDEQGLYTVVPIQSKDKEAYLDSLWRKDVIWRLGATPIKDTQTIDEAPKWAKWDYDLEKYYVSQMKYPKELLKKNVAGYSVVMFSVDTLGLPREINILTTIYKEFDKEVIRLTKELPHCLPCRDKNGKRMECFYTVYVPFLPQRYRNRVKADSIAEEELKHCFVEWEEQAKFQDGKRWSPQNYICQSLKYDACLLGEQQKAKGVYKIHIDSYGEIKEAKTLRSCGIPQWDEEVERIIRNMPRWTPAMHHYGKGKYKDAIWAIPVIFENNHSPHNVIE</sequence>
<reference evidence="1 2" key="1">
    <citation type="submission" date="2012-02" db="EMBL/GenBank/DDBJ databases">
        <title>The Genome Sequence of Bacteroides finegoldii CL09T03C10.</title>
        <authorList>
            <consortium name="The Broad Institute Genome Sequencing Platform"/>
            <person name="Earl A."/>
            <person name="Ward D."/>
            <person name="Feldgarden M."/>
            <person name="Gevers D."/>
            <person name="Zitomersky N.L."/>
            <person name="Coyne M.J."/>
            <person name="Comstock L.E."/>
            <person name="Young S.K."/>
            <person name="Zeng Q."/>
            <person name="Gargeya S."/>
            <person name="Fitzgerald M."/>
            <person name="Haas B."/>
            <person name="Abouelleil A."/>
            <person name="Alvarado L."/>
            <person name="Arachchi H.M."/>
            <person name="Berlin A."/>
            <person name="Chapman S.B."/>
            <person name="Gearin G."/>
            <person name="Goldberg J."/>
            <person name="Griggs A."/>
            <person name="Gujja S."/>
            <person name="Hansen M."/>
            <person name="Heiman D."/>
            <person name="Howarth C."/>
            <person name="Larimer J."/>
            <person name="Lui A."/>
            <person name="MacDonald P.J.P."/>
            <person name="McCowen C."/>
            <person name="Montmayeur A."/>
            <person name="Murphy C."/>
            <person name="Neiman D."/>
            <person name="Pearson M."/>
            <person name="Priest M."/>
            <person name="Roberts A."/>
            <person name="Saif S."/>
            <person name="Shea T."/>
            <person name="Sisk P."/>
            <person name="Stolte C."/>
            <person name="Sykes S."/>
            <person name="Wortman J."/>
            <person name="Nusbaum C."/>
            <person name="Birren B."/>
        </authorList>
    </citation>
    <scope>NUCLEOTIDE SEQUENCE [LARGE SCALE GENOMIC DNA]</scope>
    <source>
        <strain evidence="1 2">CL09T03C10</strain>
    </source>
</reference>
<proteinExistence type="predicted"/>
<dbReference type="InterPro" id="IPR051045">
    <property type="entry name" value="TonB-dependent_transducer"/>
</dbReference>
<evidence type="ECO:0000313" key="1">
    <source>
        <dbReference type="EMBL" id="EKJ92054.1"/>
    </source>
</evidence>
<dbReference type="Gene3D" id="3.30.1360.200">
    <property type="match status" value="1"/>
</dbReference>
<dbReference type="RefSeq" id="WP_007759930.1">
    <property type="nucleotide sequence ID" value="NZ_AKBZ01000001.1"/>
</dbReference>
<dbReference type="GO" id="GO:0031992">
    <property type="term" value="F:energy transducer activity"/>
    <property type="evidence" value="ECO:0007669"/>
    <property type="project" value="TreeGrafter"/>
</dbReference>
<dbReference type="Proteomes" id="UP000007995">
    <property type="component" value="Unassembled WGS sequence"/>
</dbReference>
<dbReference type="AlphaFoldDB" id="K5CEZ9"/>
<dbReference type="PANTHER" id="PTHR33446">
    <property type="entry name" value="PROTEIN TONB-RELATED"/>
    <property type="match status" value="1"/>
</dbReference>
<dbReference type="GO" id="GO:0098797">
    <property type="term" value="C:plasma membrane protein complex"/>
    <property type="evidence" value="ECO:0007669"/>
    <property type="project" value="TreeGrafter"/>
</dbReference>
<dbReference type="Gene3D" id="3.30.1150.10">
    <property type="match status" value="2"/>
</dbReference>
<dbReference type="PANTHER" id="PTHR33446:SF2">
    <property type="entry name" value="PROTEIN TONB"/>
    <property type="match status" value="1"/>
</dbReference>
<organism evidence="1 2">
    <name type="scientific">Bacteroides finegoldii CL09T03C10</name>
    <dbReference type="NCBI Taxonomy" id="997888"/>
    <lineage>
        <taxon>Bacteria</taxon>
        <taxon>Pseudomonadati</taxon>
        <taxon>Bacteroidota</taxon>
        <taxon>Bacteroidia</taxon>
        <taxon>Bacteroidales</taxon>
        <taxon>Bacteroidaceae</taxon>
        <taxon>Bacteroides</taxon>
    </lineage>
</organism>
<name>K5CEZ9_9BACE</name>
<accession>K5CEZ9</accession>
<comment type="caution">
    <text evidence="1">The sequence shown here is derived from an EMBL/GenBank/DDBJ whole genome shotgun (WGS) entry which is preliminary data.</text>
</comment>
<dbReference type="HOGENOM" id="CLU_505938_0_0_10"/>
<dbReference type="SUPFAM" id="SSF74653">
    <property type="entry name" value="TolA/TonB C-terminal domain"/>
    <property type="match status" value="2"/>
</dbReference>